<evidence type="ECO:0000313" key="2">
    <source>
        <dbReference type="Proteomes" id="UP000448292"/>
    </source>
</evidence>
<organism evidence="1 2">
    <name type="scientific">Oceanidesulfovibrio indonesiensis</name>
    <dbReference type="NCBI Taxonomy" id="54767"/>
    <lineage>
        <taxon>Bacteria</taxon>
        <taxon>Pseudomonadati</taxon>
        <taxon>Thermodesulfobacteriota</taxon>
        <taxon>Desulfovibrionia</taxon>
        <taxon>Desulfovibrionales</taxon>
        <taxon>Desulfovibrionaceae</taxon>
        <taxon>Oceanidesulfovibrio</taxon>
    </lineage>
</organism>
<proteinExistence type="predicted"/>
<dbReference type="GO" id="GO:0005975">
    <property type="term" value="P:carbohydrate metabolic process"/>
    <property type="evidence" value="ECO:0007669"/>
    <property type="project" value="InterPro"/>
</dbReference>
<dbReference type="RefSeq" id="WP_144302456.1">
    <property type="nucleotide sequence ID" value="NZ_QMIE01000004.1"/>
</dbReference>
<sequence length="248" mass="27850">MPEHVAGNAPRFVLTMDTDWAPQFVLDHVLDMLRTYNAPATLFCTSAYDLPADMLANGTLEIGLHPNFMPGSTQGPPDADEEGRLRHLLDLYPDAIGSRSHRFYWHSGLRALLLRNGLRYDASIFCPLQSHLHEYDYYGLTRFPTWWADGYHLLQGLELDRFAPPGMHEPGLKILNVHPIHVYCNTNDLGRMKKSLAGVRLPEAEPDDLAPLRSRGAGVETLFLSALRMMADQDEPAILGALRPRPLV</sequence>
<dbReference type="Pfam" id="PF22537">
    <property type="entry name" value="WbmS-like"/>
    <property type="match status" value="1"/>
</dbReference>
<reference evidence="1 2" key="1">
    <citation type="submission" date="2018-06" db="EMBL/GenBank/DDBJ databases">
        <title>Complete genome of Desulfovibrio indonesiensis P37SLT.</title>
        <authorList>
            <person name="Crispim J.S."/>
            <person name="Vidigal P.M.P."/>
            <person name="Silva L.C.F."/>
            <person name="Laguardia C.N."/>
            <person name="Araujo L.C."/>
            <person name="Dias R.S."/>
            <person name="Sousa M.P."/>
            <person name="Paula S.O."/>
            <person name="Silva C."/>
        </authorList>
    </citation>
    <scope>NUCLEOTIDE SEQUENCE [LARGE SCALE GENOMIC DNA]</scope>
    <source>
        <strain evidence="1 2">P37SLT</strain>
    </source>
</reference>
<dbReference type="InterPro" id="IPR011330">
    <property type="entry name" value="Glyco_hydro/deAcase_b/a-brl"/>
</dbReference>
<dbReference type="AlphaFoldDB" id="A0A7M3MGK4"/>
<dbReference type="SUPFAM" id="SSF88713">
    <property type="entry name" value="Glycoside hydrolase/deacetylase"/>
    <property type="match status" value="1"/>
</dbReference>
<protein>
    <submittedName>
        <fullName evidence="1">Uncharacterized protein</fullName>
    </submittedName>
</protein>
<dbReference type="EMBL" id="QMIE01000004">
    <property type="protein sequence ID" value="TVM18448.1"/>
    <property type="molecule type" value="Genomic_DNA"/>
</dbReference>
<comment type="caution">
    <text evidence="1">The sequence shown here is derived from an EMBL/GenBank/DDBJ whole genome shotgun (WGS) entry which is preliminary data.</text>
</comment>
<accession>A0A7M3MGK4</accession>
<name>A0A7M3MGK4_9BACT</name>
<dbReference type="OrthoDB" id="9805877at2"/>
<gene>
    <name evidence="1" type="ORF">DPQ33_06810</name>
</gene>
<keyword evidence="2" id="KW-1185">Reference proteome</keyword>
<dbReference type="Gene3D" id="3.20.20.370">
    <property type="entry name" value="Glycoside hydrolase/deacetylase"/>
    <property type="match status" value="1"/>
</dbReference>
<dbReference type="Proteomes" id="UP000448292">
    <property type="component" value="Unassembled WGS sequence"/>
</dbReference>
<dbReference type="InterPro" id="IPR054492">
    <property type="entry name" value="WbmS-like"/>
</dbReference>
<evidence type="ECO:0000313" key="1">
    <source>
        <dbReference type="EMBL" id="TVM18448.1"/>
    </source>
</evidence>